<comment type="cofactor">
    <cofactor evidence="1">
        <name>Fe(2+)</name>
        <dbReference type="ChEBI" id="CHEBI:29033"/>
    </cofactor>
</comment>
<dbReference type="Gene3D" id="3.60.130.10">
    <property type="entry name" value="Clavaminate synthase-like"/>
    <property type="match status" value="1"/>
</dbReference>
<keyword evidence="5" id="KW-0560">Oxidoreductase</keyword>
<evidence type="ECO:0000256" key="5">
    <source>
        <dbReference type="ARBA" id="ARBA00023002"/>
    </source>
</evidence>
<evidence type="ECO:0000256" key="2">
    <source>
        <dbReference type="ARBA" id="ARBA00005896"/>
    </source>
</evidence>
<dbReference type="PANTHER" id="PTHR30468:SF10">
    <property type="entry name" value="TAUD_TFDA-LIKE DOMAIN-CONTAINING PROTEIN"/>
    <property type="match status" value="1"/>
</dbReference>
<dbReference type="GO" id="GO:0046872">
    <property type="term" value="F:metal ion binding"/>
    <property type="evidence" value="ECO:0007669"/>
    <property type="project" value="UniProtKB-KW"/>
</dbReference>
<evidence type="ECO:0000313" key="8">
    <source>
        <dbReference type="EMBL" id="KAE9970429.1"/>
    </source>
</evidence>
<dbReference type="GO" id="GO:0005737">
    <property type="term" value="C:cytoplasm"/>
    <property type="evidence" value="ECO:0007669"/>
    <property type="project" value="TreeGrafter"/>
</dbReference>
<gene>
    <name evidence="8" type="ORF">EG328_006295</name>
</gene>
<dbReference type="GO" id="GO:0016706">
    <property type="term" value="F:2-oxoglutarate-dependent dioxygenase activity"/>
    <property type="evidence" value="ECO:0007669"/>
    <property type="project" value="TreeGrafter"/>
</dbReference>
<reference evidence="8 9" key="1">
    <citation type="submission" date="2018-12" db="EMBL/GenBank/DDBJ databases">
        <title>Venturia inaequalis Genome Resource.</title>
        <authorList>
            <person name="Lichtner F.J."/>
        </authorList>
    </citation>
    <scope>NUCLEOTIDE SEQUENCE [LARGE SCALE GENOMIC DNA]</scope>
    <source>
        <strain evidence="8 9">120213</strain>
    </source>
</reference>
<dbReference type="Proteomes" id="UP000447873">
    <property type="component" value="Unassembled WGS sequence"/>
</dbReference>
<evidence type="ECO:0000256" key="6">
    <source>
        <dbReference type="ARBA" id="ARBA00023004"/>
    </source>
</evidence>
<evidence type="ECO:0000256" key="3">
    <source>
        <dbReference type="ARBA" id="ARBA00022723"/>
    </source>
</evidence>
<dbReference type="InterPro" id="IPR051323">
    <property type="entry name" value="AtsK-like"/>
</dbReference>
<evidence type="ECO:0000256" key="4">
    <source>
        <dbReference type="ARBA" id="ARBA00022964"/>
    </source>
</evidence>
<protein>
    <recommendedName>
        <fullName evidence="7">TauD/TfdA-like domain-containing protein</fullName>
    </recommendedName>
</protein>
<accession>A0A8H3UKN8</accession>
<keyword evidence="4" id="KW-0223">Dioxygenase</keyword>
<dbReference type="PANTHER" id="PTHR30468">
    <property type="entry name" value="ALPHA-KETOGLUTARATE-DEPENDENT SULFONATE DIOXYGENASE"/>
    <property type="match status" value="1"/>
</dbReference>
<dbReference type="InterPro" id="IPR042098">
    <property type="entry name" value="TauD-like_sf"/>
</dbReference>
<dbReference type="Pfam" id="PF02668">
    <property type="entry name" value="TauD"/>
    <property type="match status" value="1"/>
</dbReference>
<evidence type="ECO:0000313" key="9">
    <source>
        <dbReference type="Proteomes" id="UP000447873"/>
    </source>
</evidence>
<sequence>MAPSATTTETIARPALSSNGPLKLQSYRSPLQQQGSLSIYQQRELTPLLGTVFEDVNLSKILRAGDGESDAIIRDLAIAISERGVGVFPGQKDLSVADQKLLCTKLGQLTTRPYTSGLNIHPLNQTTLPDGTIDAELTTLARDPNKKLVKQAGFGKKEKKQSHSDGWHTDCSYENIPADYTLLHMKVTPAAGGDTLFASAYEAYDLLSPTMAKMLEGCQATFMPPGHRPENIVDRMWKGTRGAPENVGPSLRASHPAVRTNPVTGWKGLYAMGHHLESIEGLGELENRMVLELLERLLVDNHQLQLRVKWSADDLVIWDNRAVYH</sequence>
<dbReference type="SUPFAM" id="SSF51197">
    <property type="entry name" value="Clavaminate synthase-like"/>
    <property type="match status" value="1"/>
</dbReference>
<comment type="similarity">
    <text evidence="2">Belongs to the TfdA dioxygenase family.</text>
</comment>
<keyword evidence="6" id="KW-0408">Iron</keyword>
<name>A0A8H3UKN8_VENIN</name>
<comment type="caution">
    <text evidence="8">The sequence shown here is derived from an EMBL/GenBank/DDBJ whole genome shotgun (WGS) entry which is preliminary data.</text>
</comment>
<organism evidence="8 9">
    <name type="scientific">Venturia inaequalis</name>
    <name type="common">Apple scab fungus</name>
    <dbReference type="NCBI Taxonomy" id="5025"/>
    <lineage>
        <taxon>Eukaryota</taxon>
        <taxon>Fungi</taxon>
        <taxon>Dikarya</taxon>
        <taxon>Ascomycota</taxon>
        <taxon>Pezizomycotina</taxon>
        <taxon>Dothideomycetes</taxon>
        <taxon>Pleosporomycetidae</taxon>
        <taxon>Venturiales</taxon>
        <taxon>Venturiaceae</taxon>
        <taxon>Venturia</taxon>
    </lineage>
</organism>
<evidence type="ECO:0000259" key="7">
    <source>
        <dbReference type="Pfam" id="PF02668"/>
    </source>
</evidence>
<dbReference type="EMBL" id="WNWS01000331">
    <property type="protein sequence ID" value="KAE9970429.1"/>
    <property type="molecule type" value="Genomic_DNA"/>
</dbReference>
<dbReference type="InterPro" id="IPR003819">
    <property type="entry name" value="TauD/TfdA-like"/>
</dbReference>
<feature type="domain" description="TauD/TfdA-like" evidence="7">
    <location>
        <begin position="43"/>
        <end position="325"/>
    </location>
</feature>
<keyword evidence="3" id="KW-0479">Metal-binding</keyword>
<evidence type="ECO:0000256" key="1">
    <source>
        <dbReference type="ARBA" id="ARBA00001954"/>
    </source>
</evidence>
<dbReference type="AlphaFoldDB" id="A0A8H3UKN8"/>
<proteinExistence type="inferred from homology"/>